<dbReference type="EC" id="6.3.4.13" evidence="9"/>
<feature type="binding site" evidence="10">
    <location>
        <position position="464"/>
    </location>
    <ligand>
        <name>substrate</name>
    </ligand>
</feature>
<evidence type="ECO:0000313" key="13">
    <source>
        <dbReference type="EMBL" id="OGG99051.1"/>
    </source>
</evidence>
<dbReference type="InterPro" id="IPR033747">
    <property type="entry name" value="PurE_ClassI"/>
</dbReference>
<dbReference type="InterPro" id="IPR016185">
    <property type="entry name" value="PreATP-grasp_dom_sf"/>
</dbReference>
<dbReference type="SUPFAM" id="SSF52440">
    <property type="entry name" value="PreATP-grasp domain"/>
    <property type="match status" value="1"/>
</dbReference>
<comment type="catalytic activity">
    <reaction evidence="9">
        <text>5-phospho-beta-D-ribosylamine + glycine + ATP = N(1)-(5-phospho-beta-D-ribosyl)glycinamide + ADP + phosphate + H(+)</text>
        <dbReference type="Rhea" id="RHEA:17453"/>
        <dbReference type="ChEBI" id="CHEBI:15378"/>
        <dbReference type="ChEBI" id="CHEBI:30616"/>
        <dbReference type="ChEBI" id="CHEBI:43474"/>
        <dbReference type="ChEBI" id="CHEBI:57305"/>
        <dbReference type="ChEBI" id="CHEBI:58681"/>
        <dbReference type="ChEBI" id="CHEBI:143788"/>
        <dbReference type="ChEBI" id="CHEBI:456216"/>
        <dbReference type="EC" id="6.3.4.13"/>
    </reaction>
</comment>
<dbReference type="Pfam" id="PF01071">
    <property type="entry name" value="GARS_A"/>
    <property type="match status" value="1"/>
</dbReference>
<dbReference type="PROSITE" id="PS50975">
    <property type="entry name" value="ATP_GRASP"/>
    <property type="match status" value="1"/>
</dbReference>
<dbReference type="Gene3D" id="3.40.50.1970">
    <property type="match status" value="1"/>
</dbReference>
<evidence type="ECO:0000256" key="5">
    <source>
        <dbReference type="ARBA" id="ARBA00022741"/>
    </source>
</evidence>
<dbReference type="InterPro" id="IPR020561">
    <property type="entry name" value="PRibGlycinamid_synth_ATP-grasp"/>
</dbReference>
<evidence type="ECO:0000256" key="2">
    <source>
        <dbReference type="ARBA" id="ARBA00001946"/>
    </source>
</evidence>
<feature type="domain" description="ATP-grasp" evidence="12">
    <location>
        <begin position="105"/>
        <end position="310"/>
    </location>
</feature>
<comment type="similarity">
    <text evidence="8 9">Belongs to the GARS family.</text>
</comment>
<dbReference type="InterPro" id="IPR037123">
    <property type="entry name" value="PRibGlycinamide_synth_C_sf"/>
</dbReference>
<name>A0A1F6GLQ2_9PROT</name>
<dbReference type="SMART" id="SM01209">
    <property type="entry name" value="GARS_A"/>
    <property type="match status" value="1"/>
</dbReference>
<evidence type="ECO:0000256" key="9">
    <source>
        <dbReference type="HAMAP-Rule" id="MF_00138"/>
    </source>
</evidence>
<dbReference type="InterPro" id="IPR011761">
    <property type="entry name" value="ATP-grasp"/>
</dbReference>
<dbReference type="Gene3D" id="3.30.470.20">
    <property type="entry name" value="ATP-grasp fold, B domain"/>
    <property type="match status" value="1"/>
</dbReference>
<dbReference type="EC" id="5.4.99.18" evidence="10"/>
<dbReference type="GO" id="GO:0004637">
    <property type="term" value="F:phosphoribosylamine-glycine ligase activity"/>
    <property type="evidence" value="ECO:0007669"/>
    <property type="project" value="UniProtKB-UniRule"/>
</dbReference>
<comment type="similarity">
    <text evidence="10">Belongs to the AIR carboxylase family. Class I subfamily.</text>
</comment>
<dbReference type="GO" id="GO:0046872">
    <property type="term" value="F:metal ion binding"/>
    <property type="evidence" value="ECO:0007669"/>
    <property type="project" value="InterPro"/>
</dbReference>
<dbReference type="PANTHER" id="PTHR43472">
    <property type="entry name" value="PHOSPHORIBOSYLAMINE--GLYCINE LIGASE"/>
    <property type="match status" value="1"/>
</dbReference>
<evidence type="ECO:0000256" key="8">
    <source>
        <dbReference type="ARBA" id="ARBA00038345"/>
    </source>
</evidence>
<dbReference type="InterPro" id="IPR013815">
    <property type="entry name" value="ATP_grasp_subdomain_1"/>
</dbReference>
<dbReference type="Gene3D" id="3.40.50.20">
    <property type="match status" value="1"/>
</dbReference>
<keyword evidence="6 9" id="KW-0658">Purine biosynthesis</keyword>
<keyword evidence="4 9" id="KW-0436">Ligase</keyword>
<reference evidence="13 14" key="1">
    <citation type="journal article" date="2016" name="Nat. Commun.">
        <title>Thousands of microbial genomes shed light on interconnected biogeochemical processes in an aquifer system.</title>
        <authorList>
            <person name="Anantharaman K."/>
            <person name="Brown C.T."/>
            <person name="Hug L.A."/>
            <person name="Sharon I."/>
            <person name="Castelle C.J."/>
            <person name="Probst A.J."/>
            <person name="Thomas B.C."/>
            <person name="Singh A."/>
            <person name="Wilkins M.J."/>
            <person name="Karaoz U."/>
            <person name="Brodie E.L."/>
            <person name="Williams K.H."/>
            <person name="Hubbard S.S."/>
            <person name="Banfield J.F."/>
        </authorList>
    </citation>
    <scope>NUCLEOTIDE SEQUENCE [LARGE SCALE GENOMIC DNA]</scope>
</reference>
<dbReference type="InterPro" id="IPR011054">
    <property type="entry name" value="Rudment_hybrid_motif"/>
</dbReference>
<dbReference type="PROSITE" id="PS00184">
    <property type="entry name" value="GARS"/>
    <property type="match status" value="1"/>
</dbReference>
<dbReference type="SMART" id="SM01210">
    <property type="entry name" value="GARS_C"/>
    <property type="match status" value="1"/>
</dbReference>
<evidence type="ECO:0000259" key="12">
    <source>
        <dbReference type="PROSITE" id="PS50975"/>
    </source>
</evidence>
<evidence type="ECO:0000256" key="3">
    <source>
        <dbReference type="ARBA" id="ARBA00005174"/>
    </source>
</evidence>
<dbReference type="SUPFAM" id="SSF51246">
    <property type="entry name" value="Rudiment single hybrid motif"/>
    <property type="match status" value="1"/>
</dbReference>
<keyword evidence="7 11" id="KW-0067">ATP-binding</keyword>
<dbReference type="InterPro" id="IPR000031">
    <property type="entry name" value="PurE_dom"/>
</dbReference>
<feature type="binding site" evidence="10">
    <location>
        <position position="437"/>
    </location>
    <ligand>
        <name>substrate</name>
    </ligand>
</feature>
<dbReference type="InterPro" id="IPR020562">
    <property type="entry name" value="PRibGlycinamide_synth_N"/>
</dbReference>
<comment type="pathway">
    <text evidence="3 9">Purine metabolism; IMP biosynthesis via de novo pathway; N(1)-(5-phospho-D-ribosyl)glycinamide from 5-phospho-alpha-D-ribose 1-diphosphate: step 2/2.</text>
</comment>
<comment type="cofactor">
    <cofactor evidence="1">
        <name>Mn(2+)</name>
        <dbReference type="ChEBI" id="CHEBI:29035"/>
    </cofactor>
</comment>
<sequence>MKVLVVGAGGREHALAYALQKSPQLEALYVTPGNGGIEALAPCWGLTEPKEIVKKAQEMGVGLVFIGQEDYLVQGLTDQLEAAGIAVVGPSAKAARLEGSKAFAKAFMARNQIPTAAYLECTTLAQAQSFLSTQKPPFVIKASGLAAGKGVVIAQTLPEAEAAVAEMLGGKFGPAGKTLVIEAFLPGEEASFFIFSDGQDYVCLPSLQDHKRIFELDLGPNTGGMGCYAPAPVVDEAVKALVLAQVVEPTLQGMAAEGNPYKGVLYIGLMIDQGRPSVVEYNIRFGDPECQPLMMLFDGDLVELGLRVAQGRLKGYQPKWKDQAAACIVLASAGYPGDYKKGHYIQGLEEVGEGPELQVFHAGTLKEGNRFRTNGGRVLGVTALGEDLEGALKKAYQGAAKIHWPGMQKRRDIGLKGLKKGVPLGTKVGIILGSASDLKIAKKGTDLLDEFSIGYEVIVSSAHRTPERTRQTIERWTAQGVEVLIAIAGMAAHLPGVVASETGLPVIGVPVSGSALNGQDALLAIVQMPPGIPVATVGIDRGDNAAVLALQILSIKYPALKAVHFEYRLSMEQKVIASSPENQ</sequence>
<dbReference type="Proteomes" id="UP000177583">
    <property type="component" value="Unassembled WGS sequence"/>
</dbReference>
<evidence type="ECO:0000256" key="7">
    <source>
        <dbReference type="ARBA" id="ARBA00022840"/>
    </source>
</evidence>
<dbReference type="HAMAP" id="MF_00138">
    <property type="entry name" value="GARS"/>
    <property type="match status" value="1"/>
</dbReference>
<gene>
    <name evidence="9" type="primary">purD</name>
    <name evidence="10" type="synonym">purE</name>
    <name evidence="13" type="ORF">A2557_09820</name>
</gene>
<dbReference type="GO" id="GO:0006189">
    <property type="term" value="P:'de novo' IMP biosynthetic process"/>
    <property type="evidence" value="ECO:0007669"/>
    <property type="project" value="UniProtKB-UniRule"/>
</dbReference>
<evidence type="ECO:0000256" key="1">
    <source>
        <dbReference type="ARBA" id="ARBA00001936"/>
    </source>
</evidence>
<dbReference type="InterPro" id="IPR020560">
    <property type="entry name" value="PRibGlycinamide_synth_C-dom"/>
</dbReference>
<evidence type="ECO:0000256" key="10">
    <source>
        <dbReference type="HAMAP-Rule" id="MF_01929"/>
    </source>
</evidence>
<dbReference type="SMART" id="SM01001">
    <property type="entry name" value="AIRC"/>
    <property type="match status" value="1"/>
</dbReference>
<dbReference type="NCBIfam" id="TIGR01162">
    <property type="entry name" value="purE"/>
    <property type="match status" value="1"/>
</dbReference>
<comment type="pathway">
    <text evidence="10">Purine metabolism; IMP biosynthesis via de novo pathway; 5-amino-1-(5-phospho-D-ribosyl)imidazole-4-carboxylate from 5-amino-1-(5-phospho-D-ribosyl)imidazole (N5-CAIR route): step 2/2.</text>
</comment>
<dbReference type="GO" id="GO:0005524">
    <property type="term" value="F:ATP binding"/>
    <property type="evidence" value="ECO:0007669"/>
    <property type="project" value="UniProtKB-UniRule"/>
</dbReference>
<proteinExistence type="inferred from homology"/>
<keyword evidence="5 11" id="KW-0547">Nucleotide-binding</keyword>
<evidence type="ECO:0000256" key="4">
    <source>
        <dbReference type="ARBA" id="ARBA00022598"/>
    </source>
</evidence>
<dbReference type="NCBIfam" id="TIGR00877">
    <property type="entry name" value="purD"/>
    <property type="match status" value="1"/>
</dbReference>
<accession>A0A1F6GLQ2</accession>
<dbReference type="InterPro" id="IPR000115">
    <property type="entry name" value="PRibGlycinamide_synth"/>
</dbReference>
<dbReference type="GO" id="GO:0009113">
    <property type="term" value="P:purine nucleobase biosynthetic process"/>
    <property type="evidence" value="ECO:0007669"/>
    <property type="project" value="InterPro"/>
</dbReference>
<dbReference type="AlphaFoldDB" id="A0A1F6GLQ2"/>
<dbReference type="SUPFAM" id="SSF52255">
    <property type="entry name" value="N5-CAIR mutase (phosphoribosylaminoimidazole carboxylase, PurE)"/>
    <property type="match status" value="1"/>
</dbReference>
<dbReference type="SUPFAM" id="SSF56059">
    <property type="entry name" value="Glutathione synthetase ATP-binding domain-like"/>
    <property type="match status" value="1"/>
</dbReference>
<evidence type="ECO:0000256" key="6">
    <source>
        <dbReference type="ARBA" id="ARBA00022755"/>
    </source>
</evidence>
<dbReference type="Pfam" id="PF00731">
    <property type="entry name" value="AIRC"/>
    <property type="match status" value="1"/>
</dbReference>
<dbReference type="Gene3D" id="3.30.1490.20">
    <property type="entry name" value="ATP-grasp fold, A domain"/>
    <property type="match status" value="1"/>
</dbReference>
<comment type="cofactor">
    <cofactor evidence="2">
        <name>Mg(2+)</name>
        <dbReference type="ChEBI" id="CHEBI:18420"/>
    </cofactor>
</comment>
<evidence type="ECO:0000256" key="11">
    <source>
        <dbReference type="PROSITE-ProRule" id="PRU00409"/>
    </source>
</evidence>
<dbReference type="FunFam" id="3.90.600.10:FF:000001">
    <property type="entry name" value="Trifunctional purine biosynthetic protein adenosine-3"/>
    <property type="match status" value="1"/>
</dbReference>
<dbReference type="UniPathway" id="UPA00074">
    <property type="reaction ID" value="UER00125"/>
</dbReference>
<dbReference type="Gene3D" id="3.90.600.10">
    <property type="entry name" value="Phosphoribosylglycinamide synthetase, C-terminal domain"/>
    <property type="match status" value="1"/>
</dbReference>
<dbReference type="Pfam" id="PF02843">
    <property type="entry name" value="GARS_C"/>
    <property type="match status" value="1"/>
</dbReference>
<dbReference type="HAMAP" id="MF_01929">
    <property type="entry name" value="PurE_classI"/>
    <property type="match status" value="1"/>
</dbReference>
<keyword evidence="10" id="KW-0413">Isomerase</keyword>
<feature type="binding site" evidence="10">
    <location>
        <position position="434"/>
    </location>
    <ligand>
        <name>substrate</name>
    </ligand>
</feature>
<evidence type="ECO:0000313" key="14">
    <source>
        <dbReference type="Proteomes" id="UP000177583"/>
    </source>
</evidence>
<dbReference type="Pfam" id="PF02844">
    <property type="entry name" value="GARS_N"/>
    <property type="match status" value="1"/>
</dbReference>
<comment type="caution">
    <text evidence="13">The sequence shown here is derived from an EMBL/GenBank/DDBJ whole genome shotgun (WGS) entry which is preliminary data.</text>
</comment>
<dbReference type="GO" id="GO:0034023">
    <property type="term" value="F:5-(carboxyamino)imidazole ribonucleotide mutase activity"/>
    <property type="evidence" value="ECO:0007669"/>
    <property type="project" value="UniProtKB-UniRule"/>
</dbReference>
<comment type="catalytic activity">
    <reaction evidence="10">
        <text>5-carboxyamino-1-(5-phospho-D-ribosyl)imidazole + H(+) = 5-amino-1-(5-phospho-D-ribosyl)imidazole-4-carboxylate</text>
        <dbReference type="Rhea" id="RHEA:13193"/>
        <dbReference type="ChEBI" id="CHEBI:15378"/>
        <dbReference type="ChEBI" id="CHEBI:58730"/>
        <dbReference type="ChEBI" id="CHEBI:77657"/>
        <dbReference type="EC" id="5.4.99.18"/>
    </reaction>
</comment>
<organism evidence="13 14">
    <name type="scientific">Candidatus Lambdaproteobacteria bacterium RIFOXYD2_FULL_56_26</name>
    <dbReference type="NCBI Taxonomy" id="1817773"/>
    <lineage>
        <taxon>Bacteria</taxon>
        <taxon>Pseudomonadati</taxon>
        <taxon>Pseudomonadota</taxon>
        <taxon>Candidatus Lambdaproteobacteria</taxon>
    </lineage>
</organism>
<protein>
    <recommendedName>
        <fullName evidence="9 10">Multifunctional fusion protein</fullName>
    </recommendedName>
    <domain>
        <recommendedName>
            <fullName evidence="9">Phosphoribosylamine--glycine ligase</fullName>
            <ecNumber evidence="9">6.3.4.13</ecNumber>
        </recommendedName>
        <alternativeName>
            <fullName evidence="9">GARS</fullName>
        </alternativeName>
        <alternativeName>
            <fullName evidence="9">Glycinamide ribonucleotide synthetase</fullName>
        </alternativeName>
        <alternativeName>
            <fullName evidence="9">Phosphoribosylglycinamide synthetase</fullName>
        </alternativeName>
    </domain>
    <domain>
        <recommendedName>
            <fullName evidence="10">N5-carboxyaminoimidazole ribonucleotide mutase</fullName>
            <shortName evidence="10">N5-CAIR mutase</shortName>
            <ecNumber evidence="10">5.4.99.18</ecNumber>
        </recommendedName>
        <alternativeName>
            <fullName evidence="10">5-(carboxyamino)imidazole ribonucleotide mutase</fullName>
        </alternativeName>
    </domain>
</protein>
<comment type="function">
    <text evidence="10">Catalyzes the conversion of N5-carboxyaminoimidazole ribonucleotide (N5-CAIR) to 4-carboxy-5-aminoimidazole ribonucleotide (CAIR).</text>
</comment>
<dbReference type="EMBL" id="MFNF01000061">
    <property type="protein sequence ID" value="OGG99051.1"/>
    <property type="molecule type" value="Genomic_DNA"/>
</dbReference>
<dbReference type="PANTHER" id="PTHR43472:SF1">
    <property type="entry name" value="PHOSPHORIBOSYLAMINE--GLYCINE LIGASE, CHLOROPLASTIC"/>
    <property type="match status" value="1"/>
</dbReference>
<dbReference type="InterPro" id="IPR020559">
    <property type="entry name" value="PRibGlycinamide_synth_CS"/>
</dbReference>